<dbReference type="AlphaFoldDB" id="A0A7Y0L315"/>
<dbReference type="EMBL" id="JABBVZ010000022">
    <property type="protein sequence ID" value="NMP22386.1"/>
    <property type="molecule type" value="Genomic_DNA"/>
</dbReference>
<evidence type="ECO:0000313" key="3">
    <source>
        <dbReference type="Proteomes" id="UP000533476"/>
    </source>
</evidence>
<feature type="region of interest" description="Disordered" evidence="1">
    <location>
        <begin position="50"/>
        <end position="86"/>
    </location>
</feature>
<dbReference type="GO" id="GO:0070007">
    <property type="term" value="F:glutamic-type endopeptidase activity"/>
    <property type="evidence" value="ECO:0007669"/>
    <property type="project" value="InterPro"/>
</dbReference>
<dbReference type="SUPFAM" id="SSF49899">
    <property type="entry name" value="Concanavalin A-like lectins/glucanases"/>
    <property type="match status" value="1"/>
</dbReference>
<gene>
    <name evidence="2" type="ORF">HIJ39_08480</name>
</gene>
<dbReference type="InterPro" id="IPR013320">
    <property type="entry name" value="ConA-like_dom_sf"/>
</dbReference>
<feature type="compositionally biased region" description="Polar residues" evidence="1">
    <location>
        <begin position="50"/>
        <end position="66"/>
    </location>
</feature>
<reference evidence="2 3" key="1">
    <citation type="submission" date="2020-04" db="EMBL/GenBank/DDBJ databases">
        <authorList>
            <person name="Zhang R."/>
            <person name="Schippers A."/>
        </authorList>
    </citation>
    <scope>NUCLEOTIDE SEQUENCE [LARGE SCALE GENOMIC DNA]</scope>
    <source>
        <strain evidence="2 3">DSM 109850</strain>
    </source>
</reference>
<dbReference type="RefSeq" id="WP_169098651.1">
    <property type="nucleotide sequence ID" value="NZ_JABBVZ010000022.1"/>
</dbReference>
<name>A0A7Y0L315_9FIRM</name>
<dbReference type="InterPro" id="IPR000250">
    <property type="entry name" value="Peptidase_G1"/>
</dbReference>
<dbReference type="Proteomes" id="UP000533476">
    <property type="component" value="Unassembled WGS sequence"/>
</dbReference>
<organism evidence="2 3">
    <name type="scientific">Sulfobacillus harzensis</name>
    <dbReference type="NCBI Taxonomy" id="2729629"/>
    <lineage>
        <taxon>Bacteria</taxon>
        <taxon>Bacillati</taxon>
        <taxon>Bacillota</taxon>
        <taxon>Clostridia</taxon>
        <taxon>Eubacteriales</taxon>
        <taxon>Clostridiales Family XVII. Incertae Sedis</taxon>
        <taxon>Sulfobacillus</taxon>
    </lineage>
</organism>
<sequence>MPVSRLITVAGLGALALGAYSLSSHLLPVIIQNYRTAELPRITVRTTTTGWSPNQIFPLPQQTGQDGSTGLGGPPSPAPSGTTASSYNWAGVVQEGSHETSVQASWKAPTFAQTASDPNSSVAEWIGLGGMQSSQLIQIGTITTPNRQGAATTTVFWEELPSAAVQSATVPAGTQVTAKIEPAGHGQWRLLLTAQGQAKPLIDKVISLSATQAADIQTSADWITEAPTTNSGVAPLAPVAGTTMTGVRANGVPLSKMNPASLQTVALYSQNGQLLAQPASFSGQNHITVNTVYGSLPSSGESSAPGTIQINPGSSTVPWPSNGGYGYGDGSEGYSGGMGYGYSYSWGSGGWAGNGGGWGNGGWGGFNY</sequence>
<dbReference type="Pfam" id="PF01828">
    <property type="entry name" value="Peptidase_A4"/>
    <property type="match status" value="1"/>
</dbReference>
<evidence type="ECO:0000313" key="2">
    <source>
        <dbReference type="EMBL" id="NMP22386.1"/>
    </source>
</evidence>
<dbReference type="InterPro" id="IPR038656">
    <property type="entry name" value="Peptidase_G1_sf"/>
</dbReference>
<dbReference type="Gene3D" id="2.60.120.700">
    <property type="entry name" value="Peptidase G1"/>
    <property type="match status" value="1"/>
</dbReference>
<dbReference type="GO" id="GO:0006508">
    <property type="term" value="P:proteolysis"/>
    <property type="evidence" value="ECO:0007669"/>
    <property type="project" value="InterPro"/>
</dbReference>
<dbReference type="CDD" id="cd13426">
    <property type="entry name" value="Peptidase_G1"/>
    <property type="match status" value="1"/>
</dbReference>
<protein>
    <submittedName>
        <fullName evidence="2">Uncharacterized protein</fullName>
    </submittedName>
</protein>
<proteinExistence type="predicted"/>
<evidence type="ECO:0000256" key="1">
    <source>
        <dbReference type="SAM" id="MobiDB-lite"/>
    </source>
</evidence>
<dbReference type="PANTHER" id="PTHR37536:SF1">
    <property type="entry name" value="ASPERGILLOPEPSIN, PUTAITVE (AFU_ORTHOLOGUE AFUA_7G01200)"/>
    <property type="match status" value="1"/>
</dbReference>
<comment type="caution">
    <text evidence="2">The sequence shown here is derived from an EMBL/GenBank/DDBJ whole genome shotgun (WGS) entry which is preliminary data.</text>
</comment>
<dbReference type="PANTHER" id="PTHR37536">
    <property type="entry name" value="PUTATIVE (AFU_ORTHOLOGUE AFUA_3G02970)-RELATED"/>
    <property type="match status" value="1"/>
</dbReference>
<accession>A0A7Y0L315</accession>
<keyword evidence="3" id="KW-1185">Reference proteome</keyword>